<keyword evidence="4" id="KW-1003">Cell membrane</keyword>
<reference evidence="10 11" key="1">
    <citation type="journal article" date="2012" name="Appl. Environ. Microbiol.">
        <title>Draft genome sequence of a psychrotolerant sulfur-oxidizing bacterium, Sulfuricella denitrificans skB26, and proteomic insights into cold adaptation.</title>
        <authorList>
            <person name="Watanabe T."/>
            <person name="Kojima H."/>
            <person name="Fukui M."/>
        </authorList>
    </citation>
    <scope>NUCLEOTIDE SEQUENCE [LARGE SCALE GENOMIC DNA]</scope>
    <source>
        <strain evidence="11">skB26</strain>
    </source>
</reference>
<dbReference type="GO" id="GO:0015920">
    <property type="term" value="P:lipopolysaccharide transport"/>
    <property type="evidence" value="ECO:0007669"/>
    <property type="project" value="TreeGrafter"/>
</dbReference>
<keyword evidence="11" id="KW-1185">Reference proteome</keyword>
<feature type="transmembrane region" description="Helical" evidence="9">
    <location>
        <begin position="265"/>
        <end position="287"/>
    </location>
</feature>
<dbReference type="HOGENOM" id="CLU_028799_0_0_4"/>
<organism evidence="10 11">
    <name type="scientific">Sulfuricella denitrificans (strain DSM 22764 / NBRC 105220 / skB26)</name>
    <dbReference type="NCBI Taxonomy" id="1163617"/>
    <lineage>
        <taxon>Bacteria</taxon>
        <taxon>Pseudomonadati</taxon>
        <taxon>Pseudomonadota</taxon>
        <taxon>Betaproteobacteria</taxon>
        <taxon>Nitrosomonadales</taxon>
        <taxon>Sulfuricellaceae</taxon>
        <taxon>Sulfuricella</taxon>
    </lineage>
</organism>
<keyword evidence="7 9" id="KW-1133">Transmembrane helix</keyword>
<feature type="transmembrane region" description="Helical" evidence="9">
    <location>
        <begin position="47"/>
        <end position="76"/>
    </location>
</feature>
<dbReference type="PANTHER" id="PTHR33529">
    <property type="entry name" value="SLR0882 PROTEIN-RELATED"/>
    <property type="match status" value="1"/>
</dbReference>
<dbReference type="OrthoDB" id="9778062at2"/>
<feature type="transmembrane region" description="Helical" evidence="9">
    <location>
        <begin position="105"/>
        <end position="125"/>
    </location>
</feature>
<dbReference type="Pfam" id="PF03739">
    <property type="entry name" value="LptF_LptG"/>
    <property type="match status" value="1"/>
</dbReference>
<gene>
    <name evidence="10" type="ORF">SCD_n00812</name>
</gene>
<dbReference type="GO" id="GO:0055085">
    <property type="term" value="P:transmembrane transport"/>
    <property type="evidence" value="ECO:0007669"/>
    <property type="project" value="InterPro"/>
</dbReference>
<dbReference type="InterPro" id="IPR005495">
    <property type="entry name" value="LptG/LptF_permease"/>
</dbReference>
<feature type="transmembrane region" description="Helical" evidence="9">
    <location>
        <begin position="299"/>
        <end position="320"/>
    </location>
</feature>
<dbReference type="STRING" id="1163617.SCD_n00812"/>
<dbReference type="NCBIfam" id="TIGR04407">
    <property type="entry name" value="LptF_YjgP"/>
    <property type="match status" value="1"/>
</dbReference>
<evidence type="ECO:0000256" key="9">
    <source>
        <dbReference type="SAM" id="Phobius"/>
    </source>
</evidence>
<dbReference type="KEGG" id="sdr:SCD_n00812"/>
<feature type="transmembrane region" description="Helical" evidence="9">
    <location>
        <begin position="327"/>
        <end position="346"/>
    </location>
</feature>
<evidence type="ECO:0000256" key="2">
    <source>
        <dbReference type="ARBA" id="ARBA00014213"/>
    </source>
</evidence>
<evidence type="ECO:0000256" key="8">
    <source>
        <dbReference type="ARBA" id="ARBA00023136"/>
    </source>
</evidence>
<keyword evidence="3" id="KW-0813">Transport</keyword>
<evidence type="ECO:0000256" key="3">
    <source>
        <dbReference type="ARBA" id="ARBA00022448"/>
    </source>
</evidence>
<dbReference type="Proteomes" id="UP000015559">
    <property type="component" value="Chromosome"/>
</dbReference>
<keyword evidence="5" id="KW-0997">Cell inner membrane</keyword>
<dbReference type="EMBL" id="AP013066">
    <property type="protein sequence ID" value="BAN34653.1"/>
    <property type="molecule type" value="Genomic_DNA"/>
</dbReference>
<evidence type="ECO:0000256" key="5">
    <source>
        <dbReference type="ARBA" id="ARBA00022519"/>
    </source>
</evidence>
<comment type="subcellular location">
    <subcellularLocation>
        <location evidence="1">Cell inner membrane</location>
        <topology evidence="1">Multi-pass membrane protein</topology>
    </subcellularLocation>
</comment>
<sequence>MIFRRALLREMAGNALLVFSVLMMITLTTMLIRYLGQAAGGAVANEAVAAFLGFSIINYLPVLLSLTVFIAVLMTLTRCYRDSEMVVWFTAGLSVRAWVRPVVTFAAPAVFAIAFLSLVVSPWALRKSDEFRQQMDSRDDVSSVAPGVFKESKFAERVYFVESFAGEKNTVSNIFMRSVQLQKLGILVAQHGYQTVSENGDRFLVLLNGRRYEGVGGTPDYKIMDFERYSIRIHAFEASLIPPTQKSLSTLMLLSDRSPVNMGELLWRLGLPLSAFILALLAIPLSFVNPRAGRSLNLILALLLYMVYSNFLSITQAWVAQSKLSPYLGLWLVHGVMLLVLLFLFYRRLVLAPFWMIWLKKFIPRLGGERT</sequence>
<evidence type="ECO:0000256" key="6">
    <source>
        <dbReference type="ARBA" id="ARBA00022692"/>
    </source>
</evidence>
<dbReference type="GO" id="GO:0043190">
    <property type="term" value="C:ATP-binding cassette (ABC) transporter complex"/>
    <property type="evidence" value="ECO:0007669"/>
    <property type="project" value="InterPro"/>
</dbReference>
<evidence type="ECO:0000313" key="11">
    <source>
        <dbReference type="Proteomes" id="UP000015559"/>
    </source>
</evidence>
<dbReference type="AlphaFoldDB" id="S6ABF4"/>
<accession>S6ABF4</accession>
<evidence type="ECO:0000256" key="1">
    <source>
        <dbReference type="ARBA" id="ARBA00004429"/>
    </source>
</evidence>
<proteinExistence type="predicted"/>
<evidence type="ECO:0000313" key="10">
    <source>
        <dbReference type="EMBL" id="BAN34653.1"/>
    </source>
</evidence>
<dbReference type="RefSeq" id="WP_009206400.1">
    <property type="nucleotide sequence ID" value="NC_022357.1"/>
</dbReference>
<keyword evidence="6 9" id="KW-0812">Transmembrane</keyword>
<evidence type="ECO:0000256" key="4">
    <source>
        <dbReference type="ARBA" id="ARBA00022475"/>
    </source>
</evidence>
<evidence type="ECO:0000256" key="7">
    <source>
        <dbReference type="ARBA" id="ARBA00022989"/>
    </source>
</evidence>
<keyword evidence="8 9" id="KW-0472">Membrane</keyword>
<dbReference type="PANTHER" id="PTHR33529:SF7">
    <property type="entry name" value="LIPOPOLYSACCHARIDE EXPORT SYSTEM PERMEASE PROTEIN LPTF"/>
    <property type="match status" value="1"/>
</dbReference>
<dbReference type="InterPro" id="IPR030922">
    <property type="entry name" value="LptF"/>
</dbReference>
<dbReference type="eggNOG" id="COG0795">
    <property type="taxonomic scope" value="Bacteria"/>
</dbReference>
<protein>
    <recommendedName>
        <fullName evidence="2">Lipopolysaccharide export system permease protein LptF</fullName>
    </recommendedName>
</protein>
<name>S6ABF4_SULDS</name>
<feature type="transmembrane region" description="Helical" evidence="9">
    <location>
        <begin position="12"/>
        <end position="35"/>
    </location>
</feature>